<feature type="compositionally biased region" description="Pro residues" evidence="1">
    <location>
        <begin position="256"/>
        <end position="300"/>
    </location>
</feature>
<keyword evidence="2" id="KW-0472">Membrane</keyword>
<dbReference type="AlphaFoldDB" id="A0AAE0H9J5"/>
<reference evidence="3" key="1">
    <citation type="journal article" date="2023" name="Mol. Phylogenet. Evol.">
        <title>Genome-scale phylogeny and comparative genomics of the fungal order Sordariales.</title>
        <authorList>
            <person name="Hensen N."/>
            <person name="Bonometti L."/>
            <person name="Westerberg I."/>
            <person name="Brannstrom I.O."/>
            <person name="Guillou S."/>
            <person name="Cros-Aarteil S."/>
            <person name="Calhoun S."/>
            <person name="Haridas S."/>
            <person name="Kuo A."/>
            <person name="Mondo S."/>
            <person name="Pangilinan J."/>
            <person name="Riley R."/>
            <person name="LaButti K."/>
            <person name="Andreopoulos B."/>
            <person name="Lipzen A."/>
            <person name="Chen C."/>
            <person name="Yan M."/>
            <person name="Daum C."/>
            <person name="Ng V."/>
            <person name="Clum A."/>
            <person name="Steindorff A."/>
            <person name="Ohm R.A."/>
            <person name="Martin F."/>
            <person name="Silar P."/>
            <person name="Natvig D.O."/>
            <person name="Lalanne C."/>
            <person name="Gautier V."/>
            <person name="Ament-Velasquez S.L."/>
            <person name="Kruys A."/>
            <person name="Hutchinson M.I."/>
            <person name="Powell A.J."/>
            <person name="Barry K."/>
            <person name="Miller A.N."/>
            <person name="Grigoriev I.V."/>
            <person name="Debuchy R."/>
            <person name="Gladieux P."/>
            <person name="Hiltunen Thoren M."/>
            <person name="Johannesson H."/>
        </authorList>
    </citation>
    <scope>NUCLEOTIDE SEQUENCE</scope>
    <source>
        <strain evidence="3">CBS 168.71</strain>
    </source>
</reference>
<dbReference type="Proteomes" id="UP001278766">
    <property type="component" value="Unassembled WGS sequence"/>
</dbReference>
<feature type="region of interest" description="Disordered" evidence="1">
    <location>
        <begin position="222"/>
        <end position="345"/>
    </location>
</feature>
<evidence type="ECO:0000256" key="1">
    <source>
        <dbReference type="SAM" id="MobiDB-lite"/>
    </source>
</evidence>
<feature type="compositionally biased region" description="Basic and acidic residues" evidence="1">
    <location>
        <begin position="54"/>
        <end position="66"/>
    </location>
</feature>
<reference evidence="3" key="2">
    <citation type="submission" date="2023-06" db="EMBL/GenBank/DDBJ databases">
        <authorList>
            <consortium name="Lawrence Berkeley National Laboratory"/>
            <person name="Haridas S."/>
            <person name="Hensen N."/>
            <person name="Bonometti L."/>
            <person name="Westerberg I."/>
            <person name="Brannstrom I.O."/>
            <person name="Guillou S."/>
            <person name="Cros-Aarteil S."/>
            <person name="Calhoun S."/>
            <person name="Kuo A."/>
            <person name="Mondo S."/>
            <person name="Pangilinan J."/>
            <person name="Riley R."/>
            <person name="Labutti K."/>
            <person name="Andreopoulos B."/>
            <person name="Lipzen A."/>
            <person name="Chen C."/>
            <person name="Yanf M."/>
            <person name="Daum C."/>
            <person name="Ng V."/>
            <person name="Clum A."/>
            <person name="Steindorff A."/>
            <person name="Ohm R."/>
            <person name="Martin F."/>
            <person name="Silar P."/>
            <person name="Natvig D."/>
            <person name="Lalanne C."/>
            <person name="Gautier V."/>
            <person name="Ament-Velasquez S.L."/>
            <person name="Kruys A."/>
            <person name="Hutchinson M.I."/>
            <person name="Powell A.J."/>
            <person name="Barry K."/>
            <person name="Miller A.N."/>
            <person name="Grigoriev I.V."/>
            <person name="Debuchy R."/>
            <person name="Gladieux P."/>
            <person name="Thoren M.H."/>
            <person name="Johannesson H."/>
        </authorList>
    </citation>
    <scope>NUCLEOTIDE SEQUENCE</scope>
    <source>
        <strain evidence="3">CBS 168.71</strain>
    </source>
</reference>
<proteinExistence type="predicted"/>
<name>A0AAE0H9J5_9PEZI</name>
<feature type="transmembrane region" description="Helical" evidence="2">
    <location>
        <begin position="445"/>
        <end position="474"/>
    </location>
</feature>
<feature type="compositionally biased region" description="Pro residues" evidence="1">
    <location>
        <begin position="324"/>
        <end position="345"/>
    </location>
</feature>
<dbReference type="RefSeq" id="XP_062655860.1">
    <property type="nucleotide sequence ID" value="XM_062807708.1"/>
</dbReference>
<feature type="compositionally biased region" description="Polar residues" evidence="1">
    <location>
        <begin position="37"/>
        <end position="52"/>
    </location>
</feature>
<feature type="compositionally biased region" description="Gly residues" evidence="1">
    <location>
        <begin position="19"/>
        <end position="29"/>
    </location>
</feature>
<feature type="compositionally biased region" description="Basic and acidic residues" evidence="1">
    <location>
        <begin position="239"/>
        <end position="255"/>
    </location>
</feature>
<evidence type="ECO:0000256" key="2">
    <source>
        <dbReference type="SAM" id="Phobius"/>
    </source>
</evidence>
<dbReference type="GeneID" id="87844656"/>
<accession>A0AAE0H9J5</accession>
<keyword evidence="2" id="KW-0812">Transmembrane</keyword>
<evidence type="ECO:0000313" key="3">
    <source>
        <dbReference type="EMBL" id="KAK3292346.1"/>
    </source>
</evidence>
<sequence>MESQPRSLPPLGEETRGNGNSGTLGGTIGGEPYVENIQEQNGTPSANGNANGQRHPDQKAPVRKGGDNVPFLKHPPENPDERAQKDCLFHLCRATSGRYYFFINKHCFIRGEREPVASIPKSPKYFTVCPTDWPFNHNSSSSCGSCKTITGLTAVLGQPRHESPSICSICWAYLPTRRDLIRHATQEICRRNVVFRPRLALIWRMYADALRIPGADEISHSTAKERKVRAEAASVARRGKQESHDQAQNELRELPPLEPEPQPPQIPQAFPPSYPKATPHLPPQPCFPQHTTPPPTPPPLVIALSSSPPTAGAGAAAGGGGAVAPPPTPVSTPEPTPPPPPPAERAIPPWPLVGDHAIHAVPPVPPTTTAETETLARSVDRLTGVVSDLAEANKRLLREVRVRDERIRELLCAGMEMEMERRRVLSRSRSPPLRVRVKVKVKVKVAVAFAFSFAGMGGGWSIQRIVLFLVLMAVDKQPAKNKSRK</sequence>
<gene>
    <name evidence="3" type="ORF">B0H64DRAFT_467139</name>
</gene>
<dbReference type="EMBL" id="JAUEPN010000007">
    <property type="protein sequence ID" value="KAK3292346.1"/>
    <property type="molecule type" value="Genomic_DNA"/>
</dbReference>
<comment type="caution">
    <text evidence="3">The sequence shown here is derived from an EMBL/GenBank/DDBJ whole genome shotgun (WGS) entry which is preliminary data.</text>
</comment>
<feature type="compositionally biased region" description="Low complexity" evidence="1">
    <location>
        <begin position="305"/>
        <end position="314"/>
    </location>
</feature>
<evidence type="ECO:0000313" key="4">
    <source>
        <dbReference type="Proteomes" id="UP001278766"/>
    </source>
</evidence>
<keyword evidence="2" id="KW-1133">Transmembrane helix</keyword>
<organism evidence="3 4">
    <name type="scientific">Chaetomium fimeti</name>
    <dbReference type="NCBI Taxonomy" id="1854472"/>
    <lineage>
        <taxon>Eukaryota</taxon>
        <taxon>Fungi</taxon>
        <taxon>Dikarya</taxon>
        <taxon>Ascomycota</taxon>
        <taxon>Pezizomycotina</taxon>
        <taxon>Sordariomycetes</taxon>
        <taxon>Sordariomycetidae</taxon>
        <taxon>Sordariales</taxon>
        <taxon>Chaetomiaceae</taxon>
        <taxon>Chaetomium</taxon>
    </lineage>
</organism>
<feature type="region of interest" description="Disordered" evidence="1">
    <location>
        <begin position="1"/>
        <end position="79"/>
    </location>
</feature>
<protein>
    <submittedName>
        <fullName evidence="3">Uncharacterized protein</fullName>
    </submittedName>
</protein>
<keyword evidence="4" id="KW-1185">Reference proteome</keyword>